<dbReference type="GO" id="GO:0022857">
    <property type="term" value="F:transmembrane transporter activity"/>
    <property type="evidence" value="ECO:0007669"/>
    <property type="project" value="InterPro"/>
</dbReference>
<feature type="transmembrane region" description="Helical" evidence="5">
    <location>
        <begin position="52"/>
        <end position="68"/>
    </location>
</feature>
<accession>A0A6C1BAL3</accession>
<dbReference type="PROSITE" id="PS50850">
    <property type="entry name" value="MFS"/>
    <property type="match status" value="1"/>
</dbReference>
<evidence type="ECO:0000256" key="2">
    <source>
        <dbReference type="ARBA" id="ARBA00022692"/>
    </source>
</evidence>
<dbReference type="CDD" id="cd17321">
    <property type="entry name" value="MFS_MMR_MDR_like"/>
    <property type="match status" value="1"/>
</dbReference>
<dbReference type="KEGG" id="azq:G3580_17850"/>
<evidence type="ECO:0000313" key="7">
    <source>
        <dbReference type="EMBL" id="QID19314.1"/>
    </source>
</evidence>
<dbReference type="AlphaFoldDB" id="A0A6C1BAL3"/>
<evidence type="ECO:0000259" key="6">
    <source>
        <dbReference type="PROSITE" id="PS50850"/>
    </source>
</evidence>
<dbReference type="InterPro" id="IPR011701">
    <property type="entry name" value="MFS"/>
</dbReference>
<feature type="domain" description="Major facilitator superfamily (MFS) profile" evidence="6">
    <location>
        <begin position="14"/>
        <end position="465"/>
    </location>
</feature>
<reference evidence="7 8" key="1">
    <citation type="submission" date="2020-02" db="EMBL/GenBank/DDBJ databases">
        <title>Nitrogenibacter mangrovi gen. nov., sp. nov. isolated from mangrove sediment, a denitrifying betaproteobacterium.</title>
        <authorList>
            <person name="Liao H."/>
            <person name="Tian Y."/>
        </authorList>
    </citation>
    <scope>NUCLEOTIDE SEQUENCE [LARGE SCALE GENOMIC DNA]</scope>
    <source>
        <strain evidence="7 8">M9-3-2</strain>
    </source>
</reference>
<evidence type="ECO:0000256" key="5">
    <source>
        <dbReference type="SAM" id="Phobius"/>
    </source>
</evidence>
<name>A0A6C1BAL3_9RHOO</name>
<keyword evidence="4 5" id="KW-0472">Membrane</keyword>
<evidence type="ECO:0000256" key="4">
    <source>
        <dbReference type="ARBA" id="ARBA00023136"/>
    </source>
</evidence>
<evidence type="ECO:0000313" key="8">
    <source>
        <dbReference type="Proteomes" id="UP000501991"/>
    </source>
</evidence>
<protein>
    <submittedName>
        <fullName evidence="7">MFS transporter</fullName>
    </submittedName>
</protein>
<dbReference type="Proteomes" id="UP000501991">
    <property type="component" value="Chromosome"/>
</dbReference>
<dbReference type="PANTHER" id="PTHR42718">
    <property type="entry name" value="MAJOR FACILITATOR SUPERFAMILY MULTIDRUG TRANSPORTER MFSC"/>
    <property type="match status" value="1"/>
</dbReference>
<dbReference type="PANTHER" id="PTHR42718:SF39">
    <property type="entry name" value="ACTINORHODIN TRANSPORTER-RELATED"/>
    <property type="match status" value="1"/>
</dbReference>
<evidence type="ECO:0000256" key="1">
    <source>
        <dbReference type="ARBA" id="ARBA00004141"/>
    </source>
</evidence>
<dbReference type="GO" id="GO:0016020">
    <property type="term" value="C:membrane"/>
    <property type="evidence" value="ECO:0007669"/>
    <property type="project" value="UniProtKB-SubCell"/>
</dbReference>
<gene>
    <name evidence="7" type="ORF">G3580_17850</name>
</gene>
<keyword evidence="2 5" id="KW-0812">Transmembrane</keyword>
<keyword evidence="8" id="KW-1185">Reference proteome</keyword>
<feature type="transmembrane region" description="Helical" evidence="5">
    <location>
        <begin position="334"/>
        <end position="355"/>
    </location>
</feature>
<keyword evidence="3 5" id="KW-1133">Transmembrane helix</keyword>
<feature type="transmembrane region" description="Helical" evidence="5">
    <location>
        <begin position="272"/>
        <end position="295"/>
    </location>
</feature>
<dbReference type="RefSeq" id="WP_173767794.1">
    <property type="nucleotide sequence ID" value="NZ_CP048836.1"/>
</dbReference>
<dbReference type="Gene3D" id="1.20.1720.10">
    <property type="entry name" value="Multidrug resistance protein D"/>
    <property type="match status" value="1"/>
</dbReference>
<feature type="transmembrane region" description="Helical" evidence="5">
    <location>
        <begin position="367"/>
        <end position="390"/>
    </location>
</feature>
<feature type="transmembrane region" description="Helical" evidence="5">
    <location>
        <begin position="80"/>
        <end position="99"/>
    </location>
</feature>
<sequence>MHSDPARQTLGLPGILILLAGQLLPLVDFSIINVALESLSRTLGASHTELELVVAVYGVAFAVCLALGGRLGDRLGRRRVYLWGVGLFGLASLLCGLAGSVPMLLAARALQGVGAALAVPQILASLHVCLRGPAHSKAIGAYGAVGGIAFIIGQVLGGQLVSWDVAGLGWRSIFLINLPVCLSILLSTRRFVPETRSAHAPGFDLRGTGLLALLILCLLVAMSLGPLLHWPAWSLGMLVAVVPLAGGLWRTEQRQRWPLLPPPVMALASMRFGLLLALVFFASWSGFMFVVALTLQAGAGLSSAQSGQAFVMLGAAYFLMALMSARVTRWLGTVAMLLLGFALQVPGLFGLIHSIGAQWSQLDPWTIAPASVFIGAGQALIVSAFYRISLGEVPAADAGAASAMLSTVQQAALGLGPALFGGLFAWSLAQGQDYPRALGRALELEIAGMLGLAVLAALFGLRRRAARLAVERRTG</sequence>
<dbReference type="InterPro" id="IPR020846">
    <property type="entry name" value="MFS_dom"/>
</dbReference>
<feature type="transmembrane region" description="Helical" evidence="5">
    <location>
        <begin position="105"/>
        <end position="126"/>
    </location>
</feature>
<feature type="transmembrane region" description="Helical" evidence="5">
    <location>
        <begin position="138"/>
        <end position="156"/>
    </location>
</feature>
<feature type="transmembrane region" description="Helical" evidence="5">
    <location>
        <begin position="441"/>
        <end position="461"/>
    </location>
</feature>
<evidence type="ECO:0000256" key="3">
    <source>
        <dbReference type="ARBA" id="ARBA00022989"/>
    </source>
</evidence>
<proteinExistence type="predicted"/>
<feature type="transmembrane region" description="Helical" evidence="5">
    <location>
        <begin position="207"/>
        <end position="224"/>
    </location>
</feature>
<feature type="transmembrane region" description="Helical" evidence="5">
    <location>
        <begin position="411"/>
        <end position="429"/>
    </location>
</feature>
<feature type="transmembrane region" description="Helical" evidence="5">
    <location>
        <begin position="12"/>
        <end position="32"/>
    </location>
</feature>
<dbReference type="EMBL" id="CP048836">
    <property type="protein sequence ID" value="QID19314.1"/>
    <property type="molecule type" value="Genomic_DNA"/>
</dbReference>
<dbReference type="Gene3D" id="1.20.1250.20">
    <property type="entry name" value="MFS general substrate transporter like domains"/>
    <property type="match status" value="1"/>
</dbReference>
<feature type="transmembrane region" description="Helical" evidence="5">
    <location>
        <begin position="307"/>
        <end position="327"/>
    </location>
</feature>
<comment type="subcellular location">
    <subcellularLocation>
        <location evidence="1">Membrane</location>
        <topology evidence="1">Multi-pass membrane protein</topology>
    </subcellularLocation>
</comment>
<dbReference type="InterPro" id="IPR036259">
    <property type="entry name" value="MFS_trans_sf"/>
</dbReference>
<feature type="transmembrane region" description="Helical" evidence="5">
    <location>
        <begin position="168"/>
        <end position="186"/>
    </location>
</feature>
<organism evidence="7 8">
    <name type="scientific">Nitrogeniibacter mangrovi</name>
    <dbReference type="NCBI Taxonomy" id="2016596"/>
    <lineage>
        <taxon>Bacteria</taxon>
        <taxon>Pseudomonadati</taxon>
        <taxon>Pseudomonadota</taxon>
        <taxon>Betaproteobacteria</taxon>
        <taxon>Rhodocyclales</taxon>
        <taxon>Zoogloeaceae</taxon>
        <taxon>Nitrogeniibacter</taxon>
    </lineage>
</organism>
<dbReference type="SUPFAM" id="SSF103473">
    <property type="entry name" value="MFS general substrate transporter"/>
    <property type="match status" value="1"/>
</dbReference>
<dbReference type="Pfam" id="PF07690">
    <property type="entry name" value="MFS_1"/>
    <property type="match status" value="1"/>
</dbReference>
<feature type="transmembrane region" description="Helical" evidence="5">
    <location>
        <begin position="230"/>
        <end position="251"/>
    </location>
</feature>